<keyword evidence="12" id="KW-1185">Reference proteome</keyword>
<accession>A0A1A7BFM6</accession>
<keyword evidence="9" id="KW-1133">Transmembrane helix</keyword>
<dbReference type="PROSITE" id="PS50006">
    <property type="entry name" value="FHA_DOMAIN"/>
    <property type="match status" value="1"/>
</dbReference>
<proteinExistence type="predicted"/>
<dbReference type="AlphaFoldDB" id="A0A1A7BFM6"/>
<evidence type="ECO:0000256" key="7">
    <source>
        <dbReference type="ARBA" id="ARBA00023004"/>
    </source>
</evidence>
<dbReference type="SUPFAM" id="SSF48695">
    <property type="entry name" value="Multiheme cytochromes"/>
    <property type="match status" value="1"/>
</dbReference>
<dbReference type="Gene3D" id="3.90.10.10">
    <property type="entry name" value="Cytochrome C3"/>
    <property type="match status" value="2"/>
</dbReference>
<comment type="caution">
    <text evidence="11">The sequence shown here is derived from an EMBL/GenBank/DDBJ whole genome shotgun (WGS) entry which is preliminary data.</text>
</comment>
<feature type="transmembrane region" description="Helical" evidence="9">
    <location>
        <begin position="141"/>
        <end position="161"/>
    </location>
</feature>
<evidence type="ECO:0000256" key="2">
    <source>
        <dbReference type="ARBA" id="ARBA00004196"/>
    </source>
</evidence>
<protein>
    <submittedName>
        <fullName evidence="11">Cytochrome c family protein</fullName>
    </submittedName>
</protein>
<dbReference type="InterPro" id="IPR000253">
    <property type="entry name" value="FHA_dom"/>
</dbReference>
<keyword evidence="5" id="KW-0479">Metal-binding</keyword>
<feature type="domain" description="FHA" evidence="10">
    <location>
        <begin position="28"/>
        <end position="77"/>
    </location>
</feature>
<dbReference type="InterPro" id="IPR008984">
    <property type="entry name" value="SMAD_FHA_dom_sf"/>
</dbReference>
<dbReference type="PATRIC" id="fig|1300349.4.peg.2576"/>
<comment type="cofactor">
    <cofactor evidence="1">
        <name>heme c</name>
        <dbReference type="ChEBI" id="CHEBI:61717"/>
    </cofactor>
</comment>
<keyword evidence="7" id="KW-0408">Iron</keyword>
<dbReference type="InterPro" id="IPR036280">
    <property type="entry name" value="Multihaem_cyt_sf"/>
</dbReference>
<keyword evidence="9" id="KW-0472">Membrane</keyword>
<keyword evidence="3" id="KW-0813">Transport</keyword>
<dbReference type="GO" id="GO:0030313">
    <property type="term" value="C:cell envelope"/>
    <property type="evidence" value="ECO:0007669"/>
    <property type="project" value="UniProtKB-SubCell"/>
</dbReference>
<name>A0A1A7BFM6_9SPHN</name>
<keyword evidence="4" id="KW-0349">Heme</keyword>
<dbReference type="PANTHER" id="PTHR39425">
    <property type="entry name" value="LIPOPROTEIN CYTOCHROME C"/>
    <property type="match status" value="1"/>
</dbReference>
<dbReference type="CDD" id="cd08168">
    <property type="entry name" value="Cytochrom_C3"/>
    <property type="match status" value="2"/>
</dbReference>
<keyword evidence="6" id="KW-0249">Electron transport</keyword>
<dbReference type="Pfam" id="PF14537">
    <property type="entry name" value="Cytochrom_c3_2"/>
    <property type="match status" value="1"/>
</dbReference>
<dbReference type="STRING" id="1300349.I603_2586"/>
<dbReference type="Proteomes" id="UP000092484">
    <property type="component" value="Unassembled WGS sequence"/>
</dbReference>
<dbReference type="Gene3D" id="2.60.200.20">
    <property type="match status" value="1"/>
</dbReference>
<evidence type="ECO:0000256" key="3">
    <source>
        <dbReference type="ARBA" id="ARBA00022448"/>
    </source>
</evidence>
<dbReference type="SUPFAM" id="SSF49879">
    <property type="entry name" value="SMAD/FHA domain"/>
    <property type="match status" value="1"/>
</dbReference>
<evidence type="ECO:0000259" key="10">
    <source>
        <dbReference type="PROSITE" id="PS50006"/>
    </source>
</evidence>
<evidence type="ECO:0000256" key="9">
    <source>
        <dbReference type="SAM" id="Phobius"/>
    </source>
</evidence>
<sequence>MAFLIRTIDFTAAGREIIRDRVVEQAGLTIGRAAENDIHLPDLAVEQRHVRIDTRPDGTLAVSAVGTLGFGLDGRTVTEGTIEPRTGGEIALGAARLAVARESDGTISVTIRQVVADEGKGDVLRGFSLASKLPSKRSVSWIFAGAIMLLLLMVPVASHLLRTPVKNDPKGETPGQVVMDAAWSTGDLSLRHHSLEDNCESCHVAAFESVQDETCISCHEGTGDHARAGRLAAGMPSLSTGDALQWRIAQSLGKEGPLGCVSCHTEHEGEVRQQPASEAFCSDCHSDLDTRLTDTRLADAHDFGKAHPQFRPAYYASFGAAKPVRAAPGSTPVEKSGLKFPHDVHMDAKGGAARMAVSLPDYGSPLECKDCHSLTPDKISFTEVKMEDACESCHSLVSGRTAAGGFSKLRHGDVKDLAEDLARIGSGPRATPASNRTRPGQFARGGAYAADFGRPVRSFIDLSNALAPGGICTECHLPATRDGRRDLMAVNLPDRFLTTGFFSHEAHKKEECTDCHAADTSKAATDLLIPDLKSCRDCHLGASAVKTKKIVPSSCAMCHAYHVPAGQWSPEAAKDDPHYRPLPVAGETKVAAKLSRAKP</sequence>
<evidence type="ECO:0000256" key="6">
    <source>
        <dbReference type="ARBA" id="ARBA00022982"/>
    </source>
</evidence>
<evidence type="ECO:0000313" key="12">
    <source>
        <dbReference type="Proteomes" id="UP000092484"/>
    </source>
</evidence>
<dbReference type="RefSeq" id="WP_068865610.1">
    <property type="nucleotide sequence ID" value="NZ_LZYB01000008.1"/>
</dbReference>
<evidence type="ECO:0000256" key="1">
    <source>
        <dbReference type="ARBA" id="ARBA00001926"/>
    </source>
</evidence>
<organism evidence="11 12">
    <name type="scientific">Erythrobacter dokdonensis DSW-74</name>
    <dbReference type="NCBI Taxonomy" id="1300349"/>
    <lineage>
        <taxon>Bacteria</taxon>
        <taxon>Pseudomonadati</taxon>
        <taxon>Pseudomonadota</taxon>
        <taxon>Alphaproteobacteria</taxon>
        <taxon>Sphingomonadales</taxon>
        <taxon>Erythrobacteraceae</taxon>
        <taxon>Erythrobacter/Porphyrobacter group</taxon>
        <taxon>Erythrobacter</taxon>
    </lineage>
</organism>
<feature type="region of interest" description="Disordered" evidence="8">
    <location>
        <begin position="571"/>
        <end position="599"/>
    </location>
</feature>
<evidence type="ECO:0000256" key="8">
    <source>
        <dbReference type="SAM" id="MobiDB-lite"/>
    </source>
</evidence>
<dbReference type="InterPro" id="IPR012286">
    <property type="entry name" value="Tetrahaem_cytochrome"/>
</dbReference>
<comment type="subcellular location">
    <subcellularLocation>
        <location evidence="2">Cell envelope</location>
    </subcellularLocation>
</comment>
<gene>
    <name evidence="11" type="ORF">I603_2586</name>
</gene>
<reference evidence="11 12" key="1">
    <citation type="submission" date="2016-06" db="EMBL/GenBank/DDBJ databases">
        <title>Genome sequence of Porphyrobacter dokdonensis DSW-74.</title>
        <authorList>
            <person name="Kim J.F."/>
            <person name="Song J.Y."/>
        </authorList>
    </citation>
    <scope>NUCLEOTIDE SEQUENCE [LARGE SCALE GENOMIC DNA]</scope>
    <source>
        <strain evidence="11 12">DSW-74</strain>
    </source>
</reference>
<dbReference type="EMBL" id="LZYB01000008">
    <property type="protein sequence ID" value="OBV10025.1"/>
    <property type="molecule type" value="Genomic_DNA"/>
</dbReference>
<keyword evidence="9" id="KW-0812">Transmembrane</keyword>
<evidence type="ECO:0000256" key="5">
    <source>
        <dbReference type="ARBA" id="ARBA00022723"/>
    </source>
</evidence>
<evidence type="ECO:0000313" key="11">
    <source>
        <dbReference type="EMBL" id="OBV10025.1"/>
    </source>
</evidence>
<dbReference type="PANTHER" id="PTHR39425:SF1">
    <property type="entry name" value="CYTOCHROME C7-LIKE DOMAIN-CONTAINING PROTEIN"/>
    <property type="match status" value="1"/>
</dbReference>
<dbReference type="GO" id="GO:0046872">
    <property type="term" value="F:metal ion binding"/>
    <property type="evidence" value="ECO:0007669"/>
    <property type="project" value="UniProtKB-KW"/>
</dbReference>
<evidence type="ECO:0000256" key="4">
    <source>
        <dbReference type="ARBA" id="ARBA00022617"/>
    </source>
</evidence>